<dbReference type="GO" id="GO:0043565">
    <property type="term" value="F:sequence-specific DNA binding"/>
    <property type="evidence" value="ECO:0007669"/>
    <property type="project" value="InterPro"/>
</dbReference>
<gene>
    <name evidence="1" type="ORF">FHK87_06040</name>
</gene>
<reference evidence="1 2" key="1">
    <citation type="submission" date="2019-06" db="EMBL/GenBank/DDBJ databases">
        <authorList>
            <person name="Meng X."/>
        </authorList>
    </citation>
    <scope>NUCLEOTIDE SEQUENCE [LARGE SCALE GENOMIC DNA]</scope>
    <source>
        <strain evidence="1 2">M625</strain>
    </source>
</reference>
<comment type="caution">
    <text evidence="1">The sequence shown here is derived from an EMBL/GenBank/DDBJ whole genome shotgun (WGS) entry which is preliminary data.</text>
</comment>
<evidence type="ECO:0000313" key="2">
    <source>
        <dbReference type="Proteomes" id="UP000315540"/>
    </source>
</evidence>
<protein>
    <recommendedName>
        <fullName evidence="3">Chromosomal replication initiator DnaA C-terminal domain-containing protein</fullName>
    </recommendedName>
</protein>
<dbReference type="AlphaFoldDB" id="A0A504JK80"/>
<dbReference type="SUPFAM" id="SSF48295">
    <property type="entry name" value="TrpR-like"/>
    <property type="match status" value="1"/>
</dbReference>
<dbReference type="RefSeq" id="WP_140591429.1">
    <property type="nucleotide sequence ID" value="NZ_VFWZ01000002.1"/>
</dbReference>
<organism evidence="1 2">
    <name type="scientific">Aquimarina algicola</name>
    <dbReference type="NCBI Taxonomy" id="2589995"/>
    <lineage>
        <taxon>Bacteria</taxon>
        <taxon>Pseudomonadati</taxon>
        <taxon>Bacteroidota</taxon>
        <taxon>Flavobacteriia</taxon>
        <taxon>Flavobacteriales</taxon>
        <taxon>Flavobacteriaceae</taxon>
        <taxon>Aquimarina</taxon>
    </lineage>
</organism>
<dbReference type="OrthoDB" id="1162197at2"/>
<keyword evidence="2" id="KW-1185">Reference proteome</keyword>
<evidence type="ECO:0008006" key="3">
    <source>
        <dbReference type="Google" id="ProtNLM"/>
    </source>
</evidence>
<dbReference type="EMBL" id="VFWZ01000002">
    <property type="protein sequence ID" value="TPN87149.1"/>
    <property type="molecule type" value="Genomic_DNA"/>
</dbReference>
<proteinExistence type="predicted"/>
<accession>A0A504JK80</accession>
<evidence type="ECO:0000313" key="1">
    <source>
        <dbReference type="EMBL" id="TPN87149.1"/>
    </source>
</evidence>
<dbReference type="Gene3D" id="1.10.1750.10">
    <property type="match status" value="1"/>
</dbReference>
<dbReference type="Proteomes" id="UP000315540">
    <property type="component" value="Unassembled WGS sequence"/>
</dbReference>
<name>A0A504JK80_9FLAO</name>
<dbReference type="InterPro" id="IPR010921">
    <property type="entry name" value="Trp_repressor/repl_initiator"/>
</dbReference>
<sequence length="151" mass="17722">MEKIAGKEYSDLQQSIDKLIGKFGMQKAINIIRQLSGTIKVRKNKTQRLKLITVFVISEAFKIFEVEHKEVNGKITKEYKEARMASYHLINQYTRLSYNEIGKYFDQGKFGAYYHIKNCKEILSIPQFNKPFVGRYETLEENLIQFIAQIN</sequence>